<dbReference type="EMBL" id="VFPS01000005">
    <property type="protein sequence ID" value="TQM91368.1"/>
    <property type="molecule type" value="Genomic_DNA"/>
</dbReference>
<sequence>MTADDSASGAPLITPEEAAARFAKGAVVVDVRSDAGRAQDGTIPGSIRADRNALDAQFLLDSPDRLAEITEWDQDIVIVCGSIRGSGPVADQLREKGFTNVAHVDGGFPAWRDAGGPAER</sequence>
<keyword evidence="2" id="KW-0808">Transferase</keyword>
<dbReference type="InterPro" id="IPR036873">
    <property type="entry name" value="Rhodanese-like_dom_sf"/>
</dbReference>
<dbReference type="OrthoDB" id="1445766at2"/>
<dbReference type="PANTHER" id="PTHR43031">
    <property type="entry name" value="FAD-DEPENDENT OXIDOREDUCTASE"/>
    <property type="match status" value="1"/>
</dbReference>
<dbReference type="CDD" id="cd00158">
    <property type="entry name" value="RHOD"/>
    <property type="match status" value="1"/>
</dbReference>
<dbReference type="InterPro" id="IPR001763">
    <property type="entry name" value="Rhodanese-like_dom"/>
</dbReference>
<feature type="domain" description="Rhodanese" evidence="1">
    <location>
        <begin position="22"/>
        <end position="120"/>
    </location>
</feature>
<accession>A0A4Y3UMA2</accession>
<comment type="caution">
    <text evidence="2">The sequence shown here is derived from an EMBL/GenBank/DDBJ whole genome shotgun (WGS) entry which is preliminary data.</text>
</comment>
<dbReference type="InterPro" id="IPR050229">
    <property type="entry name" value="GlpE_sulfurtransferase"/>
</dbReference>
<dbReference type="PROSITE" id="PS50206">
    <property type="entry name" value="RHODANESE_3"/>
    <property type="match status" value="1"/>
</dbReference>
<evidence type="ECO:0000313" key="2">
    <source>
        <dbReference type="EMBL" id="TQM91368.1"/>
    </source>
</evidence>
<reference evidence="2 3" key="1">
    <citation type="submission" date="2019-06" db="EMBL/GenBank/DDBJ databases">
        <title>Sequencing the genomes of 1000 actinobacteria strains.</title>
        <authorList>
            <person name="Klenk H.-P."/>
        </authorList>
    </citation>
    <scope>NUCLEOTIDE SEQUENCE [LARGE SCALE GENOMIC DNA]</scope>
    <source>
        <strain evidence="2 3">DSM 20427</strain>
    </source>
</reference>
<dbReference type="PANTHER" id="PTHR43031:SF1">
    <property type="entry name" value="PYRIDINE NUCLEOTIDE-DISULPHIDE OXIDOREDUCTASE"/>
    <property type="match status" value="1"/>
</dbReference>
<dbReference type="AlphaFoldDB" id="A0A4Y3UMA2"/>
<dbReference type="Pfam" id="PF00581">
    <property type="entry name" value="Rhodanese"/>
    <property type="match status" value="1"/>
</dbReference>
<dbReference type="GO" id="GO:0016740">
    <property type="term" value="F:transferase activity"/>
    <property type="evidence" value="ECO:0007669"/>
    <property type="project" value="UniProtKB-KW"/>
</dbReference>
<organism evidence="2 3">
    <name type="scientific">Microbacterium lacticum</name>
    <dbReference type="NCBI Taxonomy" id="33885"/>
    <lineage>
        <taxon>Bacteria</taxon>
        <taxon>Bacillati</taxon>
        <taxon>Actinomycetota</taxon>
        <taxon>Actinomycetes</taxon>
        <taxon>Micrococcales</taxon>
        <taxon>Microbacteriaceae</taxon>
        <taxon>Microbacterium</taxon>
    </lineage>
</organism>
<evidence type="ECO:0000259" key="1">
    <source>
        <dbReference type="PROSITE" id="PS50206"/>
    </source>
</evidence>
<dbReference type="Proteomes" id="UP000319804">
    <property type="component" value="Unassembled WGS sequence"/>
</dbReference>
<evidence type="ECO:0000313" key="3">
    <source>
        <dbReference type="Proteomes" id="UP000319804"/>
    </source>
</evidence>
<gene>
    <name evidence="2" type="ORF">FHX68_2585</name>
</gene>
<dbReference type="SMART" id="SM00450">
    <property type="entry name" value="RHOD"/>
    <property type="match status" value="1"/>
</dbReference>
<proteinExistence type="predicted"/>
<keyword evidence="3" id="KW-1185">Reference proteome</keyword>
<dbReference type="SUPFAM" id="SSF52821">
    <property type="entry name" value="Rhodanese/Cell cycle control phosphatase"/>
    <property type="match status" value="1"/>
</dbReference>
<name>A0A4Y3UMA2_9MICO</name>
<protein>
    <submittedName>
        <fullName evidence="2">Rhodanese-related sulfurtransferase</fullName>
    </submittedName>
</protein>
<dbReference type="RefSeq" id="WP_141381285.1">
    <property type="nucleotide sequence ID" value="NZ_BJNA01000060.1"/>
</dbReference>
<dbReference type="Gene3D" id="3.40.250.10">
    <property type="entry name" value="Rhodanese-like domain"/>
    <property type="match status" value="1"/>
</dbReference>